<reference evidence="2 3" key="1">
    <citation type="journal article" date="2019" name="Nat. Ecol. Evol.">
        <title>Megaphylogeny resolves global patterns of mushroom evolution.</title>
        <authorList>
            <person name="Varga T."/>
            <person name="Krizsan K."/>
            <person name="Foldi C."/>
            <person name="Dima B."/>
            <person name="Sanchez-Garcia M."/>
            <person name="Sanchez-Ramirez S."/>
            <person name="Szollosi G.J."/>
            <person name="Szarkandi J.G."/>
            <person name="Papp V."/>
            <person name="Albert L."/>
            <person name="Andreopoulos W."/>
            <person name="Angelini C."/>
            <person name="Antonin V."/>
            <person name="Barry K.W."/>
            <person name="Bougher N.L."/>
            <person name="Buchanan P."/>
            <person name="Buyck B."/>
            <person name="Bense V."/>
            <person name="Catcheside P."/>
            <person name="Chovatia M."/>
            <person name="Cooper J."/>
            <person name="Damon W."/>
            <person name="Desjardin D."/>
            <person name="Finy P."/>
            <person name="Geml J."/>
            <person name="Haridas S."/>
            <person name="Hughes K."/>
            <person name="Justo A."/>
            <person name="Karasinski D."/>
            <person name="Kautmanova I."/>
            <person name="Kiss B."/>
            <person name="Kocsube S."/>
            <person name="Kotiranta H."/>
            <person name="LaButti K.M."/>
            <person name="Lechner B.E."/>
            <person name="Liimatainen K."/>
            <person name="Lipzen A."/>
            <person name="Lukacs Z."/>
            <person name="Mihaltcheva S."/>
            <person name="Morgado L.N."/>
            <person name="Niskanen T."/>
            <person name="Noordeloos M.E."/>
            <person name="Ohm R.A."/>
            <person name="Ortiz-Santana B."/>
            <person name="Ovrebo C."/>
            <person name="Racz N."/>
            <person name="Riley R."/>
            <person name="Savchenko A."/>
            <person name="Shiryaev A."/>
            <person name="Soop K."/>
            <person name="Spirin V."/>
            <person name="Szebenyi C."/>
            <person name="Tomsovsky M."/>
            <person name="Tulloss R.E."/>
            <person name="Uehling J."/>
            <person name="Grigoriev I.V."/>
            <person name="Vagvolgyi C."/>
            <person name="Papp T."/>
            <person name="Martin F.M."/>
            <person name="Miettinen O."/>
            <person name="Hibbett D.S."/>
            <person name="Nagy L.G."/>
        </authorList>
    </citation>
    <scope>NUCLEOTIDE SEQUENCE [LARGE SCALE GENOMIC DNA]</scope>
    <source>
        <strain evidence="2 3">CBS 166.37</strain>
    </source>
</reference>
<evidence type="ECO:0000313" key="3">
    <source>
        <dbReference type="Proteomes" id="UP000308652"/>
    </source>
</evidence>
<dbReference type="Proteomes" id="UP000308652">
    <property type="component" value="Unassembled WGS sequence"/>
</dbReference>
<feature type="compositionally biased region" description="Low complexity" evidence="1">
    <location>
        <begin position="215"/>
        <end position="236"/>
    </location>
</feature>
<feature type="compositionally biased region" description="Basic and acidic residues" evidence="1">
    <location>
        <begin position="118"/>
        <end position="141"/>
    </location>
</feature>
<gene>
    <name evidence="2" type="ORF">BDQ12DRAFT_635000</name>
</gene>
<sequence>MVRTRSNNTAQKTGTTARAASNTNFIQIFGITGTETASKVKLRKIKSSIRTLIEKHLDITETSGVQTVAVENVVHDLIELYPDIFQPEEQHSKRLACVRLYLIKCHASARFKYNKEQTAMKENEGGDGQKDADTDKGRESESYENNRTAINEGSTSPPIEVQSPSSYFVPLNDLLPAADSTLRNTPTKGPSRPPTPVSMMRTRHVTPKAPRTQESTTKSSILTTSKTPSSASTTSSMKRTFNESSDSASSSSEPTCIPPSKRICLPDSSPSTPAPSLHLPVIPTTSITCREPSPSPPLTLLPLTPPAAQAQAPVSYATNASQIAEVESFLATCTPPMTKYLPRFLAYGCRNERFLLAASRWGREEMEDFLMSLPALGGNEMSGMEVRVLRMHFEEYFREGR</sequence>
<organism evidence="2 3">
    <name type="scientific">Crucibulum laeve</name>
    <dbReference type="NCBI Taxonomy" id="68775"/>
    <lineage>
        <taxon>Eukaryota</taxon>
        <taxon>Fungi</taxon>
        <taxon>Dikarya</taxon>
        <taxon>Basidiomycota</taxon>
        <taxon>Agaricomycotina</taxon>
        <taxon>Agaricomycetes</taxon>
        <taxon>Agaricomycetidae</taxon>
        <taxon>Agaricales</taxon>
        <taxon>Agaricineae</taxon>
        <taxon>Nidulariaceae</taxon>
        <taxon>Crucibulum</taxon>
    </lineage>
</organism>
<dbReference type="EMBL" id="ML213620">
    <property type="protein sequence ID" value="TFK35562.1"/>
    <property type="molecule type" value="Genomic_DNA"/>
</dbReference>
<evidence type="ECO:0000313" key="2">
    <source>
        <dbReference type="EMBL" id="TFK35562.1"/>
    </source>
</evidence>
<feature type="region of interest" description="Disordered" evidence="1">
    <location>
        <begin position="118"/>
        <end position="166"/>
    </location>
</feature>
<feature type="compositionally biased region" description="Polar residues" evidence="1">
    <location>
        <begin position="143"/>
        <end position="166"/>
    </location>
</feature>
<name>A0A5C3LS10_9AGAR</name>
<proteinExistence type="predicted"/>
<protein>
    <submittedName>
        <fullName evidence="2">Uncharacterized protein</fullName>
    </submittedName>
</protein>
<feature type="region of interest" description="Disordered" evidence="1">
    <location>
        <begin position="178"/>
        <end position="257"/>
    </location>
</feature>
<keyword evidence="3" id="KW-1185">Reference proteome</keyword>
<dbReference type="OrthoDB" id="3067696at2759"/>
<dbReference type="AlphaFoldDB" id="A0A5C3LS10"/>
<evidence type="ECO:0000256" key="1">
    <source>
        <dbReference type="SAM" id="MobiDB-lite"/>
    </source>
</evidence>
<accession>A0A5C3LS10</accession>